<name>A0A7D9EL36_PARCT</name>
<gene>
    <name evidence="1" type="ORF">PACLA_8A038069</name>
</gene>
<reference evidence="1" key="1">
    <citation type="submission" date="2020-04" db="EMBL/GenBank/DDBJ databases">
        <authorList>
            <person name="Alioto T."/>
            <person name="Alioto T."/>
            <person name="Gomez Garrido J."/>
        </authorList>
    </citation>
    <scope>NUCLEOTIDE SEQUENCE</scope>
    <source>
        <strain evidence="1">A484AB</strain>
    </source>
</reference>
<organism evidence="1 2">
    <name type="scientific">Paramuricea clavata</name>
    <name type="common">Red gorgonian</name>
    <name type="synonym">Violescent sea-whip</name>
    <dbReference type="NCBI Taxonomy" id="317549"/>
    <lineage>
        <taxon>Eukaryota</taxon>
        <taxon>Metazoa</taxon>
        <taxon>Cnidaria</taxon>
        <taxon>Anthozoa</taxon>
        <taxon>Octocorallia</taxon>
        <taxon>Malacalcyonacea</taxon>
        <taxon>Plexauridae</taxon>
        <taxon>Paramuricea</taxon>
    </lineage>
</organism>
<sequence length="199" mass="22203">MAFSGFFDLLLFLIICGFEILHEVVACDDSYQCRFGQQCCKETNTCQASCSKRHETNIGVIIGIVAAVALGNALFWVTFCCLCWCKGSRKSRFRYRSFGENEDNRVANNDDDVIDDDMIANNDMINNKEVIDNGRVITDDPIDDDIIDDNETSKVLGIKDDSGREEISLSIIKIKRPILKTKRAGHELGESSTGNSSNI</sequence>
<dbReference type="Proteomes" id="UP001152795">
    <property type="component" value="Unassembled WGS sequence"/>
</dbReference>
<dbReference type="AlphaFoldDB" id="A0A7D9EL36"/>
<protein>
    <submittedName>
        <fullName evidence="1">Uncharacterized protein</fullName>
    </submittedName>
</protein>
<comment type="caution">
    <text evidence="1">The sequence shown here is derived from an EMBL/GenBank/DDBJ whole genome shotgun (WGS) entry which is preliminary data.</text>
</comment>
<proteinExistence type="predicted"/>
<evidence type="ECO:0000313" key="2">
    <source>
        <dbReference type="Proteomes" id="UP001152795"/>
    </source>
</evidence>
<keyword evidence="2" id="KW-1185">Reference proteome</keyword>
<accession>A0A7D9EL36</accession>
<dbReference type="EMBL" id="CACRXK020006832">
    <property type="protein sequence ID" value="CAB4010570.1"/>
    <property type="molecule type" value="Genomic_DNA"/>
</dbReference>
<evidence type="ECO:0000313" key="1">
    <source>
        <dbReference type="EMBL" id="CAB4010570.1"/>
    </source>
</evidence>